<proteinExistence type="predicted"/>
<evidence type="ECO:0000313" key="3">
    <source>
        <dbReference type="Proteomes" id="UP000054107"/>
    </source>
</evidence>
<accession>A0A0B7MQ33</accession>
<protein>
    <submittedName>
        <fullName evidence="2">Uncharacterized protein</fullName>
    </submittedName>
</protein>
<gene>
    <name evidence="2" type="primary">PARPA_00476.1 scaffold 888</name>
</gene>
<dbReference type="AlphaFoldDB" id="A0A0B7MQ33"/>
<dbReference type="OrthoDB" id="2284298at2759"/>
<reference evidence="2 3" key="1">
    <citation type="submission" date="2014-09" db="EMBL/GenBank/DDBJ databases">
        <authorList>
            <person name="Ellenberger Sabrina"/>
        </authorList>
    </citation>
    <scope>NUCLEOTIDE SEQUENCE [LARGE SCALE GENOMIC DNA]</scope>
    <source>
        <strain evidence="2 3">CBS 412.66</strain>
    </source>
</reference>
<feature type="region of interest" description="Disordered" evidence="1">
    <location>
        <begin position="1"/>
        <end position="20"/>
    </location>
</feature>
<keyword evidence="3" id="KW-1185">Reference proteome</keyword>
<organism evidence="2 3">
    <name type="scientific">Parasitella parasitica</name>
    <dbReference type="NCBI Taxonomy" id="35722"/>
    <lineage>
        <taxon>Eukaryota</taxon>
        <taxon>Fungi</taxon>
        <taxon>Fungi incertae sedis</taxon>
        <taxon>Mucoromycota</taxon>
        <taxon>Mucoromycotina</taxon>
        <taxon>Mucoromycetes</taxon>
        <taxon>Mucorales</taxon>
        <taxon>Mucorineae</taxon>
        <taxon>Mucoraceae</taxon>
        <taxon>Parasitella</taxon>
    </lineage>
</organism>
<dbReference type="EMBL" id="LN719137">
    <property type="protein sequence ID" value="CEP07197.1"/>
    <property type="molecule type" value="Genomic_DNA"/>
</dbReference>
<name>A0A0B7MQ33_9FUNG</name>
<sequence>MNSIHYNPSEDPYSGYDESSNEMDLDNLAFRLGEIEKLVDMDTVIITDPKSTGIEEVMDSLTATFQKVTIDPPQKYKRNGQDQIEQFIRLIQEEGLTVPKSAEQCGYSSQQCVQAFKRVQCWL</sequence>
<evidence type="ECO:0000256" key="1">
    <source>
        <dbReference type="SAM" id="MobiDB-lite"/>
    </source>
</evidence>
<dbReference type="Proteomes" id="UP000054107">
    <property type="component" value="Unassembled WGS sequence"/>
</dbReference>
<evidence type="ECO:0000313" key="2">
    <source>
        <dbReference type="EMBL" id="CEP07197.1"/>
    </source>
</evidence>